<proteinExistence type="predicted"/>
<feature type="compositionally biased region" description="Polar residues" evidence="1">
    <location>
        <begin position="212"/>
        <end position="225"/>
    </location>
</feature>
<evidence type="ECO:0000313" key="2">
    <source>
        <dbReference type="EnsemblMetazoa" id="AMAM009225-PA"/>
    </source>
</evidence>
<keyword evidence="3" id="KW-1185">Reference proteome</keyword>
<name>A0A182SLN1_9DIPT</name>
<dbReference type="AlphaFoldDB" id="A0A182SLN1"/>
<dbReference type="VEuPathDB" id="VectorBase:AMAM009225"/>
<evidence type="ECO:0000256" key="1">
    <source>
        <dbReference type="SAM" id="MobiDB-lite"/>
    </source>
</evidence>
<dbReference type="EnsemblMetazoa" id="AMAM009225-RA">
    <property type="protein sequence ID" value="AMAM009225-PA"/>
    <property type="gene ID" value="AMAM009225"/>
</dbReference>
<feature type="compositionally biased region" description="Acidic residues" evidence="1">
    <location>
        <begin position="124"/>
        <end position="135"/>
    </location>
</feature>
<sequence>MEPLIPQQPLSAVPTIVNNNIPASATLTSGIPAGSTIGRPSLPLVPSASGPSLCQSQTVPDAAATAAANTVAIKTLEEIFDTNRSYKATGRHRARSRTRRPDSCSEVKYINQNFSSGSSAPVSSEEEDNDEEEDELSKIPELNSPDSISDDLVQPLPLRQSPIKTTGPDTAKRNPSPYYYSDLLKNKQREKEGIDREVTQEGAVREEPAPKPTTSSQTPARQGRE</sequence>
<feature type="region of interest" description="Disordered" evidence="1">
    <location>
        <begin position="111"/>
        <end position="225"/>
    </location>
</feature>
<protein>
    <submittedName>
        <fullName evidence="2">Uncharacterized protein</fullName>
    </submittedName>
</protein>
<organism evidence="2 3">
    <name type="scientific">Anopheles maculatus</name>
    <dbReference type="NCBI Taxonomy" id="74869"/>
    <lineage>
        <taxon>Eukaryota</taxon>
        <taxon>Metazoa</taxon>
        <taxon>Ecdysozoa</taxon>
        <taxon>Arthropoda</taxon>
        <taxon>Hexapoda</taxon>
        <taxon>Insecta</taxon>
        <taxon>Pterygota</taxon>
        <taxon>Neoptera</taxon>
        <taxon>Endopterygota</taxon>
        <taxon>Diptera</taxon>
        <taxon>Nematocera</taxon>
        <taxon>Culicoidea</taxon>
        <taxon>Culicidae</taxon>
        <taxon>Anophelinae</taxon>
        <taxon>Anopheles</taxon>
        <taxon>Anopheles maculatus group</taxon>
    </lineage>
</organism>
<feature type="compositionally biased region" description="Basic and acidic residues" evidence="1">
    <location>
        <begin position="184"/>
        <end position="209"/>
    </location>
</feature>
<accession>A0A182SLN1</accession>
<dbReference type="Proteomes" id="UP000075901">
    <property type="component" value="Unassembled WGS sequence"/>
</dbReference>
<reference evidence="2" key="2">
    <citation type="submission" date="2020-05" db="UniProtKB">
        <authorList>
            <consortium name="EnsemblMetazoa"/>
        </authorList>
    </citation>
    <scope>IDENTIFICATION</scope>
    <source>
        <strain evidence="2">maculatus3</strain>
    </source>
</reference>
<reference evidence="3" key="1">
    <citation type="submission" date="2013-09" db="EMBL/GenBank/DDBJ databases">
        <title>The Genome Sequence of Anopheles maculatus species B.</title>
        <authorList>
            <consortium name="The Broad Institute Genomics Platform"/>
            <person name="Neafsey D.E."/>
            <person name="Besansky N."/>
            <person name="Howell P."/>
            <person name="Walton C."/>
            <person name="Young S.K."/>
            <person name="Zeng Q."/>
            <person name="Gargeya S."/>
            <person name="Fitzgerald M."/>
            <person name="Haas B."/>
            <person name="Abouelleil A."/>
            <person name="Allen A.W."/>
            <person name="Alvarado L."/>
            <person name="Arachchi H.M."/>
            <person name="Berlin A.M."/>
            <person name="Chapman S.B."/>
            <person name="Gainer-Dewar J."/>
            <person name="Goldberg J."/>
            <person name="Griggs A."/>
            <person name="Gujja S."/>
            <person name="Hansen M."/>
            <person name="Howarth C."/>
            <person name="Imamovic A."/>
            <person name="Ireland A."/>
            <person name="Larimer J."/>
            <person name="McCowan C."/>
            <person name="Murphy C."/>
            <person name="Pearson M."/>
            <person name="Poon T.W."/>
            <person name="Priest M."/>
            <person name="Roberts A."/>
            <person name="Saif S."/>
            <person name="Shea T."/>
            <person name="Sisk P."/>
            <person name="Sykes S."/>
            <person name="Wortman J."/>
            <person name="Nusbaum C."/>
            <person name="Birren B."/>
        </authorList>
    </citation>
    <scope>NUCLEOTIDE SEQUENCE [LARGE SCALE GENOMIC DNA]</scope>
    <source>
        <strain evidence="3">maculatus3</strain>
    </source>
</reference>
<evidence type="ECO:0000313" key="3">
    <source>
        <dbReference type="Proteomes" id="UP000075901"/>
    </source>
</evidence>